<dbReference type="AlphaFoldDB" id="A0A226WWQ6"/>
<evidence type="ECO:0000313" key="1">
    <source>
        <dbReference type="EMBL" id="OXC75553.1"/>
    </source>
</evidence>
<accession>A0A226WWQ6</accession>
<dbReference type="EMBL" id="MTHB01000167">
    <property type="protein sequence ID" value="OXC75553.1"/>
    <property type="molecule type" value="Genomic_DNA"/>
</dbReference>
<reference evidence="2" key="1">
    <citation type="submission" date="2017-01" db="EMBL/GenBank/DDBJ databases">
        <title>Genome Analysis of Deinococcus marmoris KOPRI26562.</title>
        <authorList>
            <person name="Kim J.H."/>
            <person name="Oh H.-M."/>
        </authorList>
    </citation>
    <scope>NUCLEOTIDE SEQUENCE [LARGE SCALE GENOMIC DNA]</scope>
    <source>
        <strain evidence="2">PAMC 26633</strain>
    </source>
</reference>
<comment type="caution">
    <text evidence="1">The sequence shown here is derived from an EMBL/GenBank/DDBJ whole genome shotgun (WGS) entry which is preliminary data.</text>
</comment>
<dbReference type="Proteomes" id="UP000214720">
    <property type="component" value="Unassembled WGS sequence"/>
</dbReference>
<protein>
    <submittedName>
        <fullName evidence="1">Uncharacterized protein</fullName>
    </submittedName>
</protein>
<proteinExistence type="predicted"/>
<name>A0A226WWQ6_CABSO</name>
<gene>
    <name evidence="1" type="ORF">BSU04_26335</name>
</gene>
<organism evidence="1 2">
    <name type="scientific">Caballeronia sordidicola</name>
    <name type="common">Burkholderia sordidicola</name>
    <dbReference type="NCBI Taxonomy" id="196367"/>
    <lineage>
        <taxon>Bacteria</taxon>
        <taxon>Pseudomonadati</taxon>
        <taxon>Pseudomonadota</taxon>
        <taxon>Betaproteobacteria</taxon>
        <taxon>Burkholderiales</taxon>
        <taxon>Burkholderiaceae</taxon>
        <taxon>Caballeronia</taxon>
    </lineage>
</organism>
<sequence>MRLAAPADQFQRTVLDDITGGRGHIEDLPALRHACLLLRQWVVTTSALRWQWVGHDLGRPLDLHKRCPFVTDLPTGLLAGRLTQGARLASLLCKAV</sequence>
<evidence type="ECO:0000313" key="2">
    <source>
        <dbReference type="Proteomes" id="UP000214720"/>
    </source>
</evidence>